<name>A0A6S7L4Y6_PARCT</name>
<feature type="non-terminal residue" evidence="2">
    <location>
        <position position="106"/>
    </location>
</feature>
<protein>
    <recommendedName>
        <fullName evidence="1">Reverse transcriptase domain-containing protein</fullName>
    </recommendedName>
</protein>
<comment type="caution">
    <text evidence="2">The sequence shown here is derived from an EMBL/GenBank/DDBJ whole genome shotgun (WGS) entry which is preliminary data.</text>
</comment>
<evidence type="ECO:0000313" key="2">
    <source>
        <dbReference type="EMBL" id="CAB4033252.1"/>
    </source>
</evidence>
<organism evidence="2 3">
    <name type="scientific">Paramuricea clavata</name>
    <name type="common">Red gorgonian</name>
    <name type="synonym">Violescent sea-whip</name>
    <dbReference type="NCBI Taxonomy" id="317549"/>
    <lineage>
        <taxon>Eukaryota</taxon>
        <taxon>Metazoa</taxon>
        <taxon>Cnidaria</taxon>
        <taxon>Anthozoa</taxon>
        <taxon>Octocorallia</taxon>
        <taxon>Malacalcyonacea</taxon>
        <taxon>Plexauridae</taxon>
        <taxon>Paramuricea</taxon>
    </lineage>
</organism>
<dbReference type="Proteomes" id="UP001152795">
    <property type="component" value="Unassembled WGS sequence"/>
</dbReference>
<proteinExistence type="predicted"/>
<sequence length="106" mass="11918">MWCTPGSILGPLLFLLYTNDLPECLNNTRPRLFADDTNLTASGNSIADVELALNSDLDNLRNWLIANKLSLNVAKTEFMLIGSPQMIRNVSNFQPNIIIENKQIRQ</sequence>
<evidence type="ECO:0000259" key="1">
    <source>
        <dbReference type="Pfam" id="PF00078"/>
    </source>
</evidence>
<dbReference type="PANTHER" id="PTHR33332">
    <property type="entry name" value="REVERSE TRANSCRIPTASE DOMAIN-CONTAINING PROTEIN"/>
    <property type="match status" value="1"/>
</dbReference>
<gene>
    <name evidence="2" type="ORF">PACLA_8A086497</name>
</gene>
<reference evidence="2" key="1">
    <citation type="submission" date="2020-04" db="EMBL/GenBank/DDBJ databases">
        <authorList>
            <person name="Alioto T."/>
            <person name="Alioto T."/>
            <person name="Gomez Garrido J."/>
        </authorList>
    </citation>
    <scope>NUCLEOTIDE SEQUENCE</scope>
    <source>
        <strain evidence="2">A484AB</strain>
    </source>
</reference>
<dbReference type="AlphaFoldDB" id="A0A6S7L4Y6"/>
<evidence type="ECO:0000313" key="3">
    <source>
        <dbReference type="Proteomes" id="UP001152795"/>
    </source>
</evidence>
<dbReference type="InterPro" id="IPR000477">
    <property type="entry name" value="RT_dom"/>
</dbReference>
<keyword evidence="3" id="KW-1185">Reference proteome</keyword>
<accession>A0A6S7L4Y6</accession>
<dbReference type="EMBL" id="CACRXK020019081">
    <property type="protein sequence ID" value="CAB4033252.1"/>
    <property type="molecule type" value="Genomic_DNA"/>
</dbReference>
<feature type="domain" description="Reverse transcriptase" evidence="1">
    <location>
        <begin position="6"/>
        <end position="80"/>
    </location>
</feature>
<dbReference type="OrthoDB" id="416454at2759"/>
<dbReference type="Pfam" id="PF00078">
    <property type="entry name" value="RVT_1"/>
    <property type="match status" value="1"/>
</dbReference>